<accession>A0A8S9HDA1</accession>
<name>A0A8S9HDA1_BRACR</name>
<dbReference type="AlphaFoldDB" id="A0A8S9HDA1"/>
<dbReference type="EMBL" id="QGKW02001940">
    <property type="protein sequence ID" value="KAF2554706.1"/>
    <property type="molecule type" value="Genomic_DNA"/>
</dbReference>
<proteinExistence type="predicted"/>
<gene>
    <name evidence="1" type="ORF">F2Q68_00014923</name>
</gene>
<reference evidence="1" key="1">
    <citation type="submission" date="2019-12" db="EMBL/GenBank/DDBJ databases">
        <title>Genome sequencing and annotation of Brassica cretica.</title>
        <authorList>
            <person name="Studholme D.J."/>
            <person name="Sarris P.F."/>
        </authorList>
    </citation>
    <scope>NUCLEOTIDE SEQUENCE</scope>
    <source>
        <strain evidence="1">PFS-001/15</strain>
        <tissue evidence="1">Leaf</tissue>
    </source>
</reference>
<evidence type="ECO:0000313" key="2">
    <source>
        <dbReference type="Proteomes" id="UP000712281"/>
    </source>
</evidence>
<evidence type="ECO:0000313" key="1">
    <source>
        <dbReference type="EMBL" id="KAF2554706.1"/>
    </source>
</evidence>
<dbReference type="Proteomes" id="UP000712281">
    <property type="component" value="Unassembled WGS sequence"/>
</dbReference>
<organism evidence="1 2">
    <name type="scientific">Brassica cretica</name>
    <name type="common">Mustard</name>
    <dbReference type="NCBI Taxonomy" id="69181"/>
    <lineage>
        <taxon>Eukaryota</taxon>
        <taxon>Viridiplantae</taxon>
        <taxon>Streptophyta</taxon>
        <taxon>Embryophyta</taxon>
        <taxon>Tracheophyta</taxon>
        <taxon>Spermatophyta</taxon>
        <taxon>Magnoliopsida</taxon>
        <taxon>eudicotyledons</taxon>
        <taxon>Gunneridae</taxon>
        <taxon>Pentapetalae</taxon>
        <taxon>rosids</taxon>
        <taxon>malvids</taxon>
        <taxon>Brassicales</taxon>
        <taxon>Brassicaceae</taxon>
        <taxon>Brassiceae</taxon>
        <taxon>Brassica</taxon>
    </lineage>
</organism>
<protein>
    <submittedName>
        <fullName evidence="1">Uncharacterized protein</fullName>
    </submittedName>
</protein>
<sequence>MEVAASHPRTLHEKDVEKQTQLTQLKTKVLTRCAAIESTEHEITLIKCMREVRTTDQELHLQAKTPCQRVVLKTLRINIEIKKESPKRSSYAMVVVPIHFK</sequence>
<comment type="caution">
    <text evidence="1">The sequence shown here is derived from an EMBL/GenBank/DDBJ whole genome shotgun (WGS) entry which is preliminary data.</text>
</comment>